<evidence type="ECO:0000313" key="2">
    <source>
        <dbReference type="Proteomes" id="UP000242474"/>
    </source>
</evidence>
<proteinExistence type="predicted"/>
<organism evidence="1 2">
    <name type="scientific">Coemansia reversa (strain ATCC 12441 / NRRL 1564)</name>
    <dbReference type="NCBI Taxonomy" id="763665"/>
    <lineage>
        <taxon>Eukaryota</taxon>
        <taxon>Fungi</taxon>
        <taxon>Fungi incertae sedis</taxon>
        <taxon>Zoopagomycota</taxon>
        <taxon>Kickxellomycotina</taxon>
        <taxon>Kickxellomycetes</taxon>
        <taxon>Kickxellales</taxon>
        <taxon>Kickxellaceae</taxon>
        <taxon>Coemansia</taxon>
    </lineage>
</organism>
<accession>A0A2G5B736</accession>
<dbReference type="EMBL" id="KZ303512">
    <property type="protein sequence ID" value="PIA14836.1"/>
    <property type="molecule type" value="Genomic_DNA"/>
</dbReference>
<sequence>MRRIFQQKILGVILQQQRHEHNGITKKPTFLQPQLDPHRGWNSITSTVKHEKSTYPLPRKREENLWTLSERRALFYYVRAIRSKIKRDPDWTFISSRLERDANECRFIYTSMRRKWEEYIIENKDAKTSTLTIQQLLNPNTIDTDDETINWVLRLCDPPEPLLNKSQSITRKRWTEEDEKLLINTCPLYRRPSKNELEDFVNITGRSIIGAYHRLLGLLQKNKHVKASPLTENEIMKISQAAKKRYPHPVQWEDVCDELPGRTFYEVINQTYPLQTQRKLNGLVQNKLNKDLKQE</sequence>
<evidence type="ECO:0008006" key="3">
    <source>
        <dbReference type="Google" id="ProtNLM"/>
    </source>
</evidence>
<dbReference type="Proteomes" id="UP000242474">
    <property type="component" value="Unassembled WGS sequence"/>
</dbReference>
<protein>
    <recommendedName>
        <fullName evidence="3">Myb-like domain-containing protein</fullName>
    </recommendedName>
</protein>
<keyword evidence="2" id="KW-1185">Reference proteome</keyword>
<reference evidence="1 2" key="1">
    <citation type="journal article" date="2015" name="Genome Biol. Evol.">
        <title>Phylogenomic analyses indicate that early fungi evolved digesting cell walls of algal ancestors of land plants.</title>
        <authorList>
            <person name="Chang Y."/>
            <person name="Wang S."/>
            <person name="Sekimoto S."/>
            <person name="Aerts A.L."/>
            <person name="Choi C."/>
            <person name="Clum A."/>
            <person name="LaButti K.M."/>
            <person name="Lindquist E.A."/>
            <person name="Yee Ngan C."/>
            <person name="Ohm R.A."/>
            <person name="Salamov A.A."/>
            <person name="Grigoriev I.V."/>
            <person name="Spatafora J.W."/>
            <person name="Berbee M.L."/>
        </authorList>
    </citation>
    <scope>NUCLEOTIDE SEQUENCE [LARGE SCALE GENOMIC DNA]</scope>
    <source>
        <strain evidence="1 2">NRRL 1564</strain>
    </source>
</reference>
<gene>
    <name evidence="1" type="ORF">COEREDRAFT_82446</name>
</gene>
<name>A0A2G5B736_COERN</name>
<dbReference type="AlphaFoldDB" id="A0A2G5B736"/>
<evidence type="ECO:0000313" key="1">
    <source>
        <dbReference type="EMBL" id="PIA14836.1"/>
    </source>
</evidence>
<dbReference type="OrthoDB" id="5546718at2759"/>